<dbReference type="InterPro" id="IPR024881">
    <property type="entry name" value="Tip"/>
</dbReference>
<name>A0A6C2YW81_9BACT</name>
<dbReference type="Gene3D" id="2.130.10.130">
    <property type="entry name" value="Integrin alpha, N-terminal"/>
    <property type="match status" value="1"/>
</dbReference>
<dbReference type="AlphaFoldDB" id="A0A6C2YW81"/>
<dbReference type="EMBL" id="LR593887">
    <property type="protein sequence ID" value="VTS08658.1"/>
    <property type="molecule type" value="Genomic_DNA"/>
</dbReference>
<dbReference type="InParanoid" id="A0A6C2YW81"/>
<evidence type="ECO:0000256" key="1">
    <source>
        <dbReference type="ARBA" id="ARBA00022729"/>
    </source>
</evidence>
<keyword evidence="3" id="KW-0401">Integrin</keyword>
<accession>A0A6C2YW81</accession>
<feature type="compositionally biased region" description="Polar residues" evidence="2">
    <location>
        <begin position="1"/>
        <end position="12"/>
    </location>
</feature>
<dbReference type="SUPFAM" id="SSF69318">
    <property type="entry name" value="Integrin alpha N-terminal domain"/>
    <property type="match status" value="1"/>
</dbReference>
<keyword evidence="1" id="KW-0732">Signal</keyword>
<dbReference type="Proteomes" id="UP000464378">
    <property type="component" value="Chromosome"/>
</dbReference>
<sequence length="909" mass="92965">MGKRNSTNNRQRWSLERLETRDTPAFLATPGLPAGTAPDGNSLSVIDVSADGTKLLFTSTANNLAAGVADGNGAEDLFYRDLTTSQTFLVSRTPGGLALGFDNSDGGSAVLSADGNFVAWVSKTNADAVTGDAAQIDLANTPDVFRWSAATKSNVLVSARNSGDGNTLAIGSIVNAISNAPQISADGSKVAFVSNVENNQITSIVLTDDPSTQDVFVRNLNAVNAGGAATTPVTQSSANPTFMIGFSDDVFVQVGSQWMSNDGNRFAFFTKVDSATLIAGTIDQPAVTATLDVFLRDLSRPIATGLELVSVSVTSPINAAGAVIGQEAGNAVISADGSTVVFLSNAQGDPTGLVNDLQLVPNFKANGTGNSLYRRTGFFGTGATTLVNAIEGTTNAAGSNDVLNPGAYLISSDGRVVVFESLASDLVPTVDTNGLTDVYVRDFTPGTPFTDLMSAGTDGFSGGAAAFLSDLSDDGTRVLFQTASANLIVGVVDNNGVDDVFQFDRVFRRTGIVSANPAGRIAGNSASGSGRIAGDGSLIAFSSGATNVDPSSIIGNVTNIFTTSSNLPLPLQLTTTTVASGISSGSTQAYTYNAALNLQTLGAQFEPFTVPGEVRTAVGDIDGDGVEDIIYGVGPGNGSLITVTLSASGTQLSETVYEASFLGGVFLAAGDIDGDGFAEIVISPDQGGGGRIVVLRYNGAGFDRIADFFGIDDPNFRGGARVAVGDVNGDGIQDLVVAAGFGGGPRVALFNGVRVLAGTNGANADKIIPDSFVFEQTLRNGVFVTVGDFNADGFADMAFGGGPGGGPRVLILDSLTILTNGNYDAAINAPLANFFAGNVNSRGGIRLAAKQIDFDNFADLVVASGEGQPGELRTYLGANFPISGQGEPPLQQSQPVFSNLILQAGVYVG</sequence>
<dbReference type="GO" id="GO:0007229">
    <property type="term" value="P:integrin-mediated signaling pathway"/>
    <property type="evidence" value="ECO:0007669"/>
    <property type="project" value="UniProtKB-KW"/>
</dbReference>
<dbReference type="KEGG" id="tim:GMBLW1_35420"/>
<evidence type="ECO:0000256" key="2">
    <source>
        <dbReference type="SAM" id="MobiDB-lite"/>
    </source>
</evidence>
<feature type="region of interest" description="Disordered" evidence="2">
    <location>
        <begin position="1"/>
        <end position="20"/>
    </location>
</feature>
<dbReference type="InterPro" id="IPR028994">
    <property type="entry name" value="Integrin_alpha_N"/>
</dbReference>
<dbReference type="InterPro" id="IPR013517">
    <property type="entry name" value="FG-GAP"/>
</dbReference>
<dbReference type="RefSeq" id="WP_162660798.1">
    <property type="nucleotide sequence ID" value="NZ_LR593887.1"/>
</dbReference>
<evidence type="ECO:0000313" key="3">
    <source>
        <dbReference type="EMBL" id="VIP05651.1"/>
    </source>
</evidence>
<dbReference type="EMBL" id="LR586016">
    <property type="protein sequence ID" value="VIP05651.1"/>
    <property type="molecule type" value="Genomic_DNA"/>
</dbReference>
<keyword evidence="4" id="KW-1185">Reference proteome</keyword>
<proteinExistence type="predicted"/>
<dbReference type="PANTHER" id="PTHR13412">
    <property type="entry name" value="T-CELL IMMUNOMODULATORY PROTEIN HOMOLOG"/>
    <property type="match status" value="1"/>
</dbReference>
<dbReference type="PANTHER" id="PTHR13412:SF0">
    <property type="entry name" value="T-CELL IMMUNOMODULATORY PROTEIN"/>
    <property type="match status" value="1"/>
</dbReference>
<organism evidence="3">
    <name type="scientific">Tuwongella immobilis</name>
    <dbReference type="NCBI Taxonomy" id="692036"/>
    <lineage>
        <taxon>Bacteria</taxon>
        <taxon>Pseudomonadati</taxon>
        <taxon>Planctomycetota</taxon>
        <taxon>Planctomycetia</taxon>
        <taxon>Gemmatales</taxon>
        <taxon>Gemmataceae</taxon>
        <taxon>Tuwongella</taxon>
    </lineage>
</organism>
<dbReference type="Pfam" id="PF13517">
    <property type="entry name" value="FG-GAP_3"/>
    <property type="match status" value="1"/>
</dbReference>
<protein>
    <submittedName>
        <fullName evidence="3">Uncharacterized protein</fullName>
    </submittedName>
</protein>
<dbReference type="SUPFAM" id="SSF82171">
    <property type="entry name" value="DPP6 N-terminal domain-like"/>
    <property type="match status" value="1"/>
</dbReference>
<gene>
    <name evidence="3" type="ORF">GMBLW1_35420</name>
</gene>
<evidence type="ECO:0000313" key="4">
    <source>
        <dbReference type="Proteomes" id="UP000464378"/>
    </source>
</evidence>
<reference evidence="3" key="1">
    <citation type="submission" date="2019-04" db="EMBL/GenBank/DDBJ databases">
        <authorList>
            <consortium name="Science for Life Laboratories"/>
        </authorList>
    </citation>
    <scope>NUCLEOTIDE SEQUENCE</scope>
    <source>
        <strain evidence="3">MBLW1</strain>
    </source>
</reference>